<feature type="region of interest" description="Disordered" evidence="1">
    <location>
        <begin position="92"/>
        <end position="174"/>
    </location>
</feature>
<evidence type="ECO:0000256" key="1">
    <source>
        <dbReference type="SAM" id="MobiDB-lite"/>
    </source>
</evidence>
<sequence length="174" mass="18584">MQLLLAELVNTCLSVGMVPTCANLHNLKGPGQRPMANMANVANVANMANMANRVPAQSPLASGPGTDTARLMALDAEEKALMQEVLSLEQRAAAFGHKKVPQSPRESPPARSPGSRRRQLRPPQSREESAEEEAEVIDPTPPRPAPKGVAPPRAVDGRQPKVPPRPPRPGPRSP</sequence>
<proteinExistence type="predicted"/>
<protein>
    <submittedName>
        <fullName evidence="2">PSR protein</fullName>
    </submittedName>
</protein>
<organism evidence="2 3">
    <name type="scientific">Symbiodinium natans</name>
    <dbReference type="NCBI Taxonomy" id="878477"/>
    <lineage>
        <taxon>Eukaryota</taxon>
        <taxon>Sar</taxon>
        <taxon>Alveolata</taxon>
        <taxon>Dinophyceae</taxon>
        <taxon>Suessiales</taxon>
        <taxon>Symbiodiniaceae</taxon>
        <taxon>Symbiodinium</taxon>
    </lineage>
</organism>
<gene>
    <name evidence="2" type="primary">PSR</name>
    <name evidence="2" type="ORF">SNAT2548_LOCUS9151</name>
</gene>
<feature type="compositionally biased region" description="Pro residues" evidence="1">
    <location>
        <begin position="161"/>
        <end position="174"/>
    </location>
</feature>
<evidence type="ECO:0000313" key="2">
    <source>
        <dbReference type="EMBL" id="CAE7228863.1"/>
    </source>
</evidence>
<accession>A0A812KRJ7</accession>
<reference evidence="2" key="1">
    <citation type="submission" date="2021-02" db="EMBL/GenBank/DDBJ databases">
        <authorList>
            <person name="Dougan E. K."/>
            <person name="Rhodes N."/>
            <person name="Thang M."/>
            <person name="Chan C."/>
        </authorList>
    </citation>
    <scope>NUCLEOTIDE SEQUENCE</scope>
</reference>
<dbReference type="Proteomes" id="UP000604046">
    <property type="component" value="Unassembled WGS sequence"/>
</dbReference>
<dbReference type="AlphaFoldDB" id="A0A812KRJ7"/>
<keyword evidence="3" id="KW-1185">Reference proteome</keyword>
<comment type="caution">
    <text evidence="2">The sequence shown here is derived from an EMBL/GenBank/DDBJ whole genome shotgun (WGS) entry which is preliminary data.</text>
</comment>
<evidence type="ECO:0000313" key="3">
    <source>
        <dbReference type="Proteomes" id="UP000604046"/>
    </source>
</evidence>
<name>A0A812KRJ7_9DINO</name>
<dbReference type="EMBL" id="CAJNDS010000702">
    <property type="protein sequence ID" value="CAE7228863.1"/>
    <property type="molecule type" value="Genomic_DNA"/>
</dbReference>